<keyword evidence="10" id="KW-1185">Reference proteome</keyword>
<keyword evidence="3 7" id="KW-0863">Zinc-finger</keyword>
<keyword evidence="2" id="KW-0479">Metal-binding</keyword>
<organism evidence="10 11">
    <name type="scientific">Biomphalaria glabrata</name>
    <name type="common">Bloodfluke planorb</name>
    <name type="synonym">Freshwater snail</name>
    <dbReference type="NCBI Taxonomy" id="6526"/>
    <lineage>
        <taxon>Eukaryota</taxon>
        <taxon>Metazoa</taxon>
        <taxon>Spiralia</taxon>
        <taxon>Lophotrochozoa</taxon>
        <taxon>Mollusca</taxon>
        <taxon>Gastropoda</taxon>
        <taxon>Heterobranchia</taxon>
        <taxon>Euthyneura</taxon>
        <taxon>Panpulmonata</taxon>
        <taxon>Hygrophila</taxon>
        <taxon>Lymnaeoidea</taxon>
        <taxon>Planorbidae</taxon>
        <taxon>Biomphalaria</taxon>
    </lineage>
</organism>
<feature type="domain" description="HIT-type" evidence="9">
    <location>
        <begin position="325"/>
        <end position="359"/>
    </location>
</feature>
<feature type="compositionally biased region" description="Basic and acidic residues" evidence="8">
    <location>
        <begin position="274"/>
        <end position="294"/>
    </location>
</feature>
<evidence type="ECO:0000256" key="8">
    <source>
        <dbReference type="SAM" id="MobiDB-lite"/>
    </source>
</evidence>
<dbReference type="InterPro" id="IPR057721">
    <property type="entry name" value="BCD1_alpha/beta"/>
</dbReference>
<dbReference type="Gene3D" id="3.30.60.190">
    <property type="match status" value="1"/>
</dbReference>
<evidence type="ECO:0000256" key="5">
    <source>
        <dbReference type="ARBA" id="ARBA00049598"/>
    </source>
</evidence>
<evidence type="ECO:0000256" key="4">
    <source>
        <dbReference type="ARBA" id="ARBA00022833"/>
    </source>
</evidence>
<dbReference type="RefSeq" id="XP_013086949.2">
    <property type="nucleotide sequence ID" value="XM_013231495.2"/>
</dbReference>
<keyword evidence="4" id="KW-0862">Zinc</keyword>
<evidence type="ECO:0000256" key="6">
    <source>
        <dbReference type="ARBA" id="ARBA00049654"/>
    </source>
</evidence>
<evidence type="ECO:0000256" key="7">
    <source>
        <dbReference type="PROSITE-ProRule" id="PRU00453"/>
    </source>
</evidence>
<dbReference type="Proteomes" id="UP001165740">
    <property type="component" value="Chromosome 9"/>
</dbReference>
<feature type="compositionally biased region" description="Low complexity" evidence="8">
    <location>
        <begin position="263"/>
        <end position="273"/>
    </location>
</feature>
<dbReference type="Pfam" id="PF25790">
    <property type="entry name" value="BCD1"/>
    <property type="match status" value="1"/>
</dbReference>
<comment type="function">
    <text evidence="5">Required for box C/D snoRNAs accumulation involved in snoRNA processing, snoRNA transport to the nucleolus and ribosome biogenesis.</text>
</comment>
<dbReference type="KEGG" id="bgt:106071404"/>
<dbReference type="GO" id="GO:0048254">
    <property type="term" value="P:snoRNA localization"/>
    <property type="evidence" value="ECO:0007669"/>
    <property type="project" value="TreeGrafter"/>
</dbReference>
<dbReference type="OrthoDB" id="272357at2759"/>
<evidence type="ECO:0000313" key="11">
    <source>
        <dbReference type="RefSeq" id="XP_013086949.2"/>
    </source>
</evidence>
<gene>
    <name evidence="11" type="primary">LOC106071404</name>
</gene>
<dbReference type="CDD" id="cd23023">
    <property type="entry name" value="zf-HIT_BCD1"/>
    <property type="match status" value="1"/>
</dbReference>
<evidence type="ECO:0000313" key="10">
    <source>
        <dbReference type="Proteomes" id="UP001165740"/>
    </source>
</evidence>
<evidence type="ECO:0000259" key="9">
    <source>
        <dbReference type="PROSITE" id="PS51083"/>
    </source>
</evidence>
<dbReference type="GO" id="GO:0000492">
    <property type="term" value="P:box C/D snoRNP assembly"/>
    <property type="evidence" value="ECO:0007669"/>
    <property type="project" value="TreeGrafter"/>
</dbReference>
<protein>
    <submittedName>
        <fullName evidence="11">Uncharacterized protein LOC106071404</fullName>
    </submittedName>
</protein>
<evidence type="ECO:0000256" key="2">
    <source>
        <dbReference type="ARBA" id="ARBA00022723"/>
    </source>
</evidence>
<reference evidence="11" key="1">
    <citation type="submission" date="2025-08" db="UniProtKB">
        <authorList>
            <consortium name="RefSeq"/>
        </authorList>
    </citation>
    <scope>IDENTIFICATION</scope>
</reference>
<dbReference type="PANTHER" id="PTHR13483:SF3">
    <property type="entry name" value="BOX C_D SNORNA PROTEIN 1"/>
    <property type="match status" value="1"/>
</dbReference>
<dbReference type="PANTHER" id="PTHR13483">
    <property type="entry name" value="BOX C_D SNORNA PROTEIN 1-RELATED"/>
    <property type="match status" value="1"/>
</dbReference>
<keyword evidence="1" id="KW-0597">Phosphoprotein</keyword>
<feature type="region of interest" description="Disordered" evidence="8">
    <location>
        <begin position="260"/>
        <end position="294"/>
    </location>
</feature>
<evidence type="ECO:0000256" key="3">
    <source>
        <dbReference type="ARBA" id="ARBA00022771"/>
    </source>
</evidence>
<proteinExistence type="inferred from homology"/>
<name>A0A9U8EGM3_BIOGL</name>
<dbReference type="PROSITE" id="PS51083">
    <property type="entry name" value="ZF_HIT"/>
    <property type="match status" value="1"/>
</dbReference>
<dbReference type="Pfam" id="PF04438">
    <property type="entry name" value="zf-HIT"/>
    <property type="match status" value="1"/>
</dbReference>
<dbReference type="InterPro" id="IPR051639">
    <property type="entry name" value="BCD1"/>
</dbReference>
<dbReference type="AlphaFoldDB" id="A0A9U8EGM3"/>
<dbReference type="GO" id="GO:0070761">
    <property type="term" value="C:pre-snoRNP complex"/>
    <property type="evidence" value="ECO:0007669"/>
    <property type="project" value="TreeGrafter"/>
</dbReference>
<evidence type="ECO:0000256" key="1">
    <source>
        <dbReference type="ARBA" id="ARBA00022553"/>
    </source>
</evidence>
<dbReference type="SUPFAM" id="SSF144232">
    <property type="entry name" value="HIT/MYND zinc finger-like"/>
    <property type="match status" value="1"/>
</dbReference>
<dbReference type="GO" id="GO:0005634">
    <property type="term" value="C:nucleus"/>
    <property type="evidence" value="ECO:0007669"/>
    <property type="project" value="TreeGrafter"/>
</dbReference>
<dbReference type="GO" id="GO:0008270">
    <property type="term" value="F:zinc ion binding"/>
    <property type="evidence" value="ECO:0007669"/>
    <property type="project" value="UniProtKB-UniRule"/>
</dbReference>
<dbReference type="GeneID" id="106071404"/>
<dbReference type="InterPro" id="IPR007529">
    <property type="entry name" value="Znf_HIT"/>
</dbReference>
<comment type="similarity">
    <text evidence="6">Belongs to the BCD1 family.</text>
</comment>
<dbReference type="GO" id="GO:0000463">
    <property type="term" value="P:maturation of LSU-rRNA from tricistronic rRNA transcript (SSU-rRNA, 5.8S rRNA, LSU-rRNA)"/>
    <property type="evidence" value="ECO:0007669"/>
    <property type="project" value="TreeGrafter"/>
</dbReference>
<accession>A0A9U8EGM3</accession>
<sequence>MSETTVTVDDKVSGIDLDLVVDPRTVELEEQEIEECHEPQAVAAVPGLENLDLVENHEKVDAVNVFNSVGVNNSINTNSELNETETNVSMGVSISMLSNLSEAQTEETQTLETDRKDNKVLEIDLVVDSRIQEHGSVNQVDAVNVINSVCVNNSTINTNSELNETESNVSMTMAVSVSRLSEVQTEETQTLETDKKDNKVLGIDLVVDSQTQENGSVNQVDVENVINSENVSVNNSITTNSDLNETESNVPMAMTVSVSRLSEAQTEETQTLETGKKDNEDDRSNPRANTDRSDCSEIEDDCVIELVETSEKAVKNNCLKRKFPCEICNQTEAIYTCPNCELRTCSLSCVKEHKIRLGCSGERIKTAFVDKSQYGEGHLLNDYRLLEDANRKLYSFKSSQDNRKNHSFSGPYMNKRTKLLSTAAFKRGIKLQVLSQALTRHKNNTSYYMIRSDKILWHIGWHFVASNTEIKDERVPEDTILKDIAKKWINFVDHPEMRKCLRDYEKDNLEASQFLLKIECLPANRVRFFKLNPNATLGENLKGHCLTEFPTIYVLPPQYKDTQNFVLISEDDLEFMEVQNRQHLKPLVATTSQADLELQLLNPKSKIYMPEIGDILER</sequence>